<sequence>MSYQLLKTDILFYQRLLKSTGFYTGKLDGKWGPLTDAADNAFTAQSQQIALQYGTFDPRSESNIVTLIPKAQILARQVLKAFTTTGSDVRIISGTRTYAEQDMIYKQGRFGNKLPKVTNARGGQSNHNFGLAWDIGLFESGAYITTDTKYKALAAKVLPLFPDLLWGGNWVTFKDNPHYQLKAVSDSVTKLRDLFEKGISYA</sequence>
<evidence type="ECO:0000313" key="3">
    <source>
        <dbReference type="Proteomes" id="UP000260644"/>
    </source>
</evidence>
<evidence type="ECO:0000313" key="2">
    <source>
        <dbReference type="EMBL" id="RFS24695.1"/>
    </source>
</evidence>
<dbReference type="CDD" id="cd14845">
    <property type="entry name" value="L-Ala-D-Glu_peptidase_like"/>
    <property type="match status" value="1"/>
</dbReference>
<dbReference type="Gene3D" id="3.30.1380.10">
    <property type="match status" value="1"/>
</dbReference>
<dbReference type="OrthoDB" id="9799970at2"/>
<accession>A0A3E1YDR0</accession>
<dbReference type="Proteomes" id="UP000260644">
    <property type="component" value="Unassembled WGS sequence"/>
</dbReference>
<dbReference type="SUPFAM" id="SSF55166">
    <property type="entry name" value="Hedgehog/DD-peptidase"/>
    <property type="match status" value="1"/>
</dbReference>
<keyword evidence="3" id="KW-1185">Reference proteome</keyword>
<feature type="domain" description="Peptidase M15C" evidence="1">
    <location>
        <begin position="120"/>
        <end position="181"/>
    </location>
</feature>
<dbReference type="InterPro" id="IPR009045">
    <property type="entry name" value="Zn_M74/Hedgehog-like"/>
</dbReference>
<organism evidence="2 3">
    <name type="scientific">Chitinophaga silvatica</name>
    <dbReference type="NCBI Taxonomy" id="2282649"/>
    <lineage>
        <taxon>Bacteria</taxon>
        <taxon>Pseudomonadati</taxon>
        <taxon>Bacteroidota</taxon>
        <taxon>Chitinophagia</taxon>
        <taxon>Chitinophagales</taxon>
        <taxon>Chitinophagaceae</taxon>
        <taxon>Chitinophaga</taxon>
    </lineage>
</organism>
<dbReference type="RefSeq" id="WP_116974528.1">
    <property type="nucleotide sequence ID" value="NZ_QPMM01000002.1"/>
</dbReference>
<dbReference type="Pfam" id="PF13539">
    <property type="entry name" value="Peptidase_M15_4"/>
    <property type="match status" value="1"/>
</dbReference>
<protein>
    <submittedName>
        <fullName evidence="2">Peptidase M15</fullName>
    </submittedName>
</protein>
<evidence type="ECO:0000259" key="1">
    <source>
        <dbReference type="Pfam" id="PF13539"/>
    </source>
</evidence>
<proteinExistence type="predicted"/>
<name>A0A3E1YDR0_9BACT</name>
<dbReference type="GO" id="GO:0008233">
    <property type="term" value="F:peptidase activity"/>
    <property type="evidence" value="ECO:0007669"/>
    <property type="project" value="InterPro"/>
</dbReference>
<dbReference type="EMBL" id="QPMM01000002">
    <property type="protein sequence ID" value="RFS24695.1"/>
    <property type="molecule type" value="Genomic_DNA"/>
</dbReference>
<reference evidence="2 3" key="1">
    <citation type="submission" date="2018-07" db="EMBL/GenBank/DDBJ databases">
        <title>Chitinophaga K2CV101002-2 sp. nov., isolated from a monsoon evergreen broad-leaved forest soil.</title>
        <authorList>
            <person name="Lv Y."/>
        </authorList>
    </citation>
    <scope>NUCLEOTIDE SEQUENCE [LARGE SCALE GENOMIC DNA]</scope>
    <source>
        <strain evidence="2 3">GDMCC 1.1288</strain>
    </source>
</reference>
<comment type="caution">
    <text evidence="2">The sequence shown here is derived from an EMBL/GenBank/DDBJ whole genome shotgun (WGS) entry which is preliminary data.</text>
</comment>
<dbReference type="AlphaFoldDB" id="A0A3E1YDR0"/>
<dbReference type="InterPro" id="IPR039561">
    <property type="entry name" value="Peptidase_M15C"/>
</dbReference>
<gene>
    <name evidence="2" type="ORF">DVR12_05700</name>
</gene>